<dbReference type="KEGG" id="wei:EQG49_12900"/>
<name>A0A4V1AJ02_9LACO</name>
<protein>
    <submittedName>
        <fullName evidence="1">Uncharacterized protein</fullName>
    </submittedName>
</protein>
<proteinExistence type="predicted"/>
<dbReference type="EMBL" id="CP037940">
    <property type="protein sequence ID" value="QBO37295.1"/>
    <property type="molecule type" value="Genomic_DNA"/>
</dbReference>
<accession>A0A4V1AJ02</accession>
<organism evidence="1 2">
    <name type="scientific">Periweissella cryptocerci</name>
    <dbReference type="NCBI Taxonomy" id="2506420"/>
    <lineage>
        <taxon>Bacteria</taxon>
        <taxon>Bacillati</taxon>
        <taxon>Bacillota</taxon>
        <taxon>Bacilli</taxon>
        <taxon>Lactobacillales</taxon>
        <taxon>Lactobacillaceae</taxon>
        <taxon>Periweissella</taxon>
    </lineage>
</organism>
<dbReference type="Proteomes" id="UP000292886">
    <property type="component" value="Chromosome"/>
</dbReference>
<keyword evidence="2" id="KW-1185">Reference proteome</keyword>
<evidence type="ECO:0000313" key="1">
    <source>
        <dbReference type="EMBL" id="QBO37295.1"/>
    </source>
</evidence>
<dbReference type="RefSeq" id="WP_133364372.1">
    <property type="nucleotide sequence ID" value="NZ_CP037940.1"/>
</dbReference>
<reference evidence="2" key="1">
    <citation type="submission" date="2019-03" db="EMBL/GenBank/DDBJ databases">
        <title>Weissella sp. 26KH-42 Genome sequencing.</title>
        <authorList>
            <person name="Heo J."/>
            <person name="Kim S.-J."/>
            <person name="Kim J.-S."/>
            <person name="Hong S.-B."/>
            <person name="Kwon S.-W."/>
        </authorList>
    </citation>
    <scope>NUCLEOTIDE SEQUENCE [LARGE SCALE GENOMIC DNA]</scope>
    <source>
        <strain evidence="2">26KH-42</strain>
    </source>
</reference>
<gene>
    <name evidence="1" type="ORF">EQG49_12900</name>
</gene>
<evidence type="ECO:0000313" key="2">
    <source>
        <dbReference type="Proteomes" id="UP000292886"/>
    </source>
</evidence>
<sequence length="131" mass="14751">MIDFAIQNVNGAIKAMTEFGKNATEFLIVMTVLVAGFAKPLHQLNGWLKNKKIIARRVILVELADEVVSYCEAHAAEISEPKKEHAMSMLKDLLDEKIGKDIVKTTQIDSQIEQAVQRLKQNEFEVKKGQE</sequence>
<dbReference type="AlphaFoldDB" id="A0A4V1AJ02"/>